<sequence>ASALEEAVFTHSDVKPGMVVKAKILSVDSFGAIVQIPGGVKALCPLRHMSELEIVKPGKKFKVLFSYIYAS</sequence>
<keyword evidence="3" id="KW-1185">Reference proteome</keyword>
<dbReference type="AlphaFoldDB" id="A0A392RWS7"/>
<dbReference type="SUPFAM" id="SSF50249">
    <property type="entry name" value="Nucleic acid-binding proteins"/>
    <property type="match status" value="1"/>
</dbReference>
<name>A0A392RWS7_9FABA</name>
<evidence type="ECO:0000313" key="3">
    <source>
        <dbReference type="Proteomes" id="UP000265520"/>
    </source>
</evidence>
<protein>
    <submittedName>
        <fullName evidence="2">Pre-rRNA processing protein Rrp5</fullName>
    </submittedName>
</protein>
<dbReference type="InterPro" id="IPR003029">
    <property type="entry name" value="S1_domain"/>
</dbReference>
<evidence type="ECO:0000313" key="2">
    <source>
        <dbReference type="EMBL" id="MCI40026.1"/>
    </source>
</evidence>
<dbReference type="PROSITE" id="PS50126">
    <property type="entry name" value="S1"/>
    <property type="match status" value="1"/>
</dbReference>
<dbReference type="GO" id="GO:0006364">
    <property type="term" value="P:rRNA processing"/>
    <property type="evidence" value="ECO:0007669"/>
    <property type="project" value="InterPro"/>
</dbReference>
<dbReference type="PANTHER" id="PTHR23270">
    <property type="entry name" value="PROGRAMMED CELL DEATH PROTEIN 11 PRE-RRNA PROCESSING PROTEIN RRP5"/>
    <property type="match status" value="1"/>
</dbReference>
<reference evidence="2 3" key="1">
    <citation type="journal article" date="2018" name="Front. Plant Sci.">
        <title>Red Clover (Trifolium pratense) and Zigzag Clover (T. medium) - A Picture of Genomic Similarities and Differences.</title>
        <authorList>
            <person name="Dluhosova J."/>
            <person name="Istvanek J."/>
            <person name="Nedelnik J."/>
            <person name="Repkova J."/>
        </authorList>
    </citation>
    <scope>NUCLEOTIDE SEQUENCE [LARGE SCALE GENOMIC DNA]</scope>
    <source>
        <strain evidence="3">cv. 10/8</strain>
        <tissue evidence="2">Leaf</tissue>
    </source>
</reference>
<feature type="non-terminal residue" evidence="2">
    <location>
        <position position="1"/>
    </location>
</feature>
<dbReference type="GO" id="GO:0032040">
    <property type="term" value="C:small-subunit processome"/>
    <property type="evidence" value="ECO:0007669"/>
    <property type="project" value="TreeGrafter"/>
</dbReference>
<feature type="domain" description="S1 motif" evidence="1">
    <location>
        <begin position="17"/>
        <end position="71"/>
    </location>
</feature>
<dbReference type="Pfam" id="PF00575">
    <property type="entry name" value="S1"/>
    <property type="match status" value="1"/>
</dbReference>
<dbReference type="EMBL" id="LXQA010274877">
    <property type="protein sequence ID" value="MCI40026.1"/>
    <property type="molecule type" value="Genomic_DNA"/>
</dbReference>
<dbReference type="Proteomes" id="UP000265520">
    <property type="component" value="Unassembled WGS sequence"/>
</dbReference>
<proteinExistence type="predicted"/>
<organism evidence="2 3">
    <name type="scientific">Trifolium medium</name>
    <dbReference type="NCBI Taxonomy" id="97028"/>
    <lineage>
        <taxon>Eukaryota</taxon>
        <taxon>Viridiplantae</taxon>
        <taxon>Streptophyta</taxon>
        <taxon>Embryophyta</taxon>
        <taxon>Tracheophyta</taxon>
        <taxon>Spermatophyta</taxon>
        <taxon>Magnoliopsida</taxon>
        <taxon>eudicotyledons</taxon>
        <taxon>Gunneridae</taxon>
        <taxon>Pentapetalae</taxon>
        <taxon>rosids</taxon>
        <taxon>fabids</taxon>
        <taxon>Fabales</taxon>
        <taxon>Fabaceae</taxon>
        <taxon>Papilionoideae</taxon>
        <taxon>50 kb inversion clade</taxon>
        <taxon>NPAAA clade</taxon>
        <taxon>Hologalegina</taxon>
        <taxon>IRL clade</taxon>
        <taxon>Trifolieae</taxon>
        <taxon>Trifolium</taxon>
    </lineage>
</organism>
<dbReference type="Gene3D" id="2.40.50.140">
    <property type="entry name" value="Nucleic acid-binding proteins"/>
    <property type="match status" value="1"/>
</dbReference>
<dbReference type="InterPro" id="IPR045209">
    <property type="entry name" value="Rrp5"/>
</dbReference>
<dbReference type="InterPro" id="IPR012340">
    <property type="entry name" value="NA-bd_OB-fold"/>
</dbReference>
<evidence type="ECO:0000259" key="1">
    <source>
        <dbReference type="PROSITE" id="PS50126"/>
    </source>
</evidence>
<dbReference type="PANTHER" id="PTHR23270:SF10">
    <property type="entry name" value="PROTEIN RRP5 HOMOLOG"/>
    <property type="match status" value="1"/>
</dbReference>
<accession>A0A392RWS7</accession>
<comment type="caution">
    <text evidence="2">The sequence shown here is derived from an EMBL/GenBank/DDBJ whole genome shotgun (WGS) entry which is preliminary data.</text>
</comment>
<dbReference type="GO" id="GO:0003723">
    <property type="term" value="F:RNA binding"/>
    <property type="evidence" value="ECO:0007669"/>
    <property type="project" value="TreeGrafter"/>
</dbReference>